<comment type="caution">
    <text evidence="1">The sequence shown here is derived from an EMBL/GenBank/DDBJ whole genome shotgun (WGS) entry which is preliminary data.</text>
</comment>
<evidence type="ECO:0000313" key="1">
    <source>
        <dbReference type="EMBL" id="KAJ2974651.1"/>
    </source>
</evidence>
<organism evidence="1 2">
    <name type="scientific">Zarea fungicola</name>
    <dbReference type="NCBI Taxonomy" id="93591"/>
    <lineage>
        <taxon>Eukaryota</taxon>
        <taxon>Fungi</taxon>
        <taxon>Dikarya</taxon>
        <taxon>Ascomycota</taxon>
        <taxon>Pezizomycotina</taxon>
        <taxon>Sordariomycetes</taxon>
        <taxon>Hypocreomycetidae</taxon>
        <taxon>Hypocreales</taxon>
        <taxon>Cordycipitaceae</taxon>
        <taxon>Zarea</taxon>
    </lineage>
</organism>
<gene>
    <name evidence="1" type="ORF">NQ176_g5945</name>
</gene>
<sequence length="95" mass="10864">MSNQIPKPKLRGGIIASAFGAVIIVGALTGAQLKQDQQKDEAIQQFRADSPAQQISILEEQRKHLLVQRAQIDRKMEVFQERLKEREEEKARRAR</sequence>
<proteinExistence type="predicted"/>
<dbReference type="EMBL" id="JANJQO010000802">
    <property type="protein sequence ID" value="KAJ2974651.1"/>
    <property type="molecule type" value="Genomic_DNA"/>
</dbReference>
<protein>
    <submittedName>
        <fullName evidence="1">Uncharacterized protein</fullName>
    </submittedName>
</protein>
<accession>A0ACC1N839</accession>
<reference evidence="1" key="1">
    <citation type="submission" date="2022-08" db="EMBL/GenBank/DDBJ databases">
        <title>Genome Sequence of Lecanicillium fungicola.</title>
        <authorList>
            <person name="Buettner E."/>
        </authorList>
    </citation>
    <scope>NUCLEOTIDE SEQUENCE</scope>
    <source>
        <strain evidence="1">Babe33</strain>
    </source>
</reference>
<evidence type="ECO:0000313" key="2">
    <source>
        <dbReference type="Proteomes" id="UP001143910"/>
    </source>
</evidence>
<name>A0ACC1N839_9HYPO</name>
<dbReference type="Proteomes" id="UP001143910">
    <property type="component" value="Unassembled WGS sequence"/>
</dbReference>
<keyword evidence="2" id="KW-1185">Reference proteome</keyword>